<name>A0AC60PCC5_IXOPE</name>
<organism evidence="1 2">
    <name type="scientific">Ixodes persulcatus</name>
    <name type="common">Taiga tick</name>
    <dbReference type="NCBI Taxonomy" id="34615"/>
    <lineage>
        <taxon>Eukaryota</taxon>
        <taxon>Metazoa</taxon>
        <taxon>Ecdysozoa</taxon>
        <taxon>Arthropoda</taxon>
        <taxon>Chelicerata</taxon>
        <taxon>Arachnida</taxon>
        <taxon>Acari</taxon>
        <taxon>Parasitiformes</taxon>
        <taxon>Ixodida</taxon>
        <taxon>Ixodoidea</taxon>
        <taxon>Ixodidae</taxon>
        <taxon>Ixodinae</taxon>
        <taxon>Ixodes</taxon>
    </lineage>
</organism>
<protein>
    <submittedName>
        <fullName evidence="1">Uncharacterized protein</fullName>
    </submittedName>
</protein>
<sequence length="555" mass="61371">MMPTPAALVILLVLCSCSGGNEVVRETRHGRVRGKKVETLGTTVEEYKGIPYAEAPVGDLRFKAPVPRSPWEGTIDADLEGIACPQINVFRPLKLELTYTEDCLFLNVWTPENAQGRNVLVWIHGGGFVYESAFMPYYSGLALAAKTGFVVVSMNYRLGILGFLNADSPDAPGNQGLLDQNLALKWIRDNIEVFGGDPSKVTIFGESAGAMSVNCHLMSPVSKGLFRRAVMMSGTMFSVDFFDTVHESLVRGNDVAKMVGCAAEGKDLVSHPDEVLRCLRSKKADELVLTTAEVTRPKAFSFFPTIHNEFLPKVPLNAMNRGFFNNVDVLAGVTSDEGGLVLAFPEKSELLRESLEDFDLAKVERLLLEAVSSWTKVENPTMLDHYRKKVSPIGDKGELVRSLLDYLSDRAFVCPLQFFAERYAAKGNAVYSYVFAHRSPKDKFPSWMGTPHGYDISYFFGFPLIADAHFTAEDKSFSEDIIQMLTSFAANGTRASLELTLNFPLIFIRVFPSCQPQLFQTPPDATLEPKKPLPRKSAERNPFRASIGAISSRIS</sequence>
<gene>
    <name evidence="1" type="ORF">HPB47_005886</name>
</gene>
<accession>A0AC60PCC5</accession>
<dbReference type="EMBL" id="JABSTQ010010884">
    <property type="protein sequence ID" value="KAG0417095.1"/>
    <property type="molecule type" value="Genomic_DNA"/>
</dbReference>
<reference evidence="1 2" key="1">
    <citation type="journal article" date="2020" name="Cell">
        <title>Large-Scale Comparative Analyses of Tick Genomes Elucidate Their Genetic Diversity and Vector Capacities.</title>
        <authorList>
            <consortium name="Tick Genome and Microbiome Consortium (TIGMIC)"/>
            <person name="Jia N."/>
            <person name="Wang J."/>
            <person name="Shi W."/>
            <person name="Du L."/>
            <person name="Sun Y."/>
            <person name="Zhan W."/>
            <person name="Jiang J.F."/>
            <person name="Wang Q."/>
            <person name="Zhang B."/>
            <person name="Ji P."/>
            <person name="Bell-Sakyi L."/>
            <person name="Cui X.M."/>
            <person name="Yuan T.T."/>
            <person name="Jiang B.G."/>
            <person name="Yang W.F."/>
            <person name="Lam T.T."/>
            <person name="Chang Q.C."/>
            <person name="Ding S.J."/>
            <person name="Wang X.J."/>
            <person name="Zhu J.G."/>
            <person name="Ruan X.D."/>
            <person name="Zhao L."/>
            <person name="Wei J.T."/>
            <person name="Ye R.Z."/>
            <person name="Que T.C."/>
            <person name="Du C.H."/>
            <person name="Zhou Y.H."/>
            <person name="Cheng J.X."/>
            <person name="Dai P.F."/>
            <person name="Guo W.B."/>
            <person name="Han X.H."/>
            <person name="Huang E.J."/>
            <person name="Li L.F."/>
            <person name="Wei W."/>
            <person name="Gao Y.C."/>
            <person name="Liu J.Z."/>
            <person name="Shao H.Z."/>
            <person name="Wang X."/>
            <person name="Wang C.C."/>
            <person name="Yang T.C."/>
            <person name="Huo Q.B."/>
            <person name="Li W."/>
            <person name="Chen H.Y."/>
            <person name="Chen S.E."/>
            <person name="Zhou L.G."/>
            <person name="Ni X.B."/>
            <person name="Tian J.H."/>
            <person name="Sheng Y."/>
            <person name="Liu T."/>
            <person name="Pan Y.S."/>
            <person name="Xia L.Y."/>
            <person name="Li J."/>
            <person name="Zhao F."/>
            <person name="Cao W.C."/>
        </authorList>
    </citation>
    <scope>NUCLEOTIDE SEQUENCE [LARGE SCALE GENOMIC DNA]</scope>
    <source>
        <strain evidence="1">Iper-2018</strain>
    </source>
</reference>
<comment type="caution">
    <text evidence="1">The sequence shown here is derived from an EMBL/GenBank/DDBJ whole genome shotgun (WGS) entry which is preliminary data.</text>
</comment>
<evidence type="ECO:0000313" key="1">
    <source>
        <dbReference type="EMBL" id="KAG0417095.1"/>
    </source>
</evidence>
<evidence type="ECO:0000313" key="2">
    <source>
        <dbReference type="Proteomes" id="UP000805193"/>
    </source>
</evidence>
<keyword evidence="2" id="KW-1185">Reference proteome</keyword>
<proteinExistence type="predicted"/>
<dbReference type="Proteomes" id="UP000805193">
    <property type="component" value="Unassembled WGS sequence"/>
</dbReference>